<accession>A0A8J8Q5U7</accession>
<keyword evidence="2" id="KW-0378">Hydrolase</keyword>
<dbReference type="SUPFAM" id="SSF75005">
    <property type="entry name" value="Arabinanase/levansucrase/invertase"/>
    <property type="match status" value="1"/>
</dbReference>
<proteinExistence type="inferred from homology"/>
<dbReference type="InterPro" id="IPR023296">
    <property type="entry name" value="Glyco_hydro_beta-prop_sf"/>
</dbReference>
<dbReference type="CDD" id="cd08997">
    <property type="entry name" value="GH68"/>
    <property type="match status" value="1"/>
</dbReference>
<sequence length="448" mass="49694">MSNDNTSREMNRRTVLKTAGALGVTASVGIPAATESAVAVEGGESAHWTEEHVEEIELTDDNTAPVIDHEPDQISEDRLVWDTWPLRNRDGSMAQFNGWQIIFSLTADPNRPEVDVPGDRHDWARISYFYSRDGKSWQEGGVVLEEDEFLGDQTWAGSAMYDPDEEQIYHFYTAADSFPDVRQRLAVAVGGSIETGPHGVEITGPQEHHIIGEADGEMYQTFEQGDEQGMAHAFRDPWYFQHPETGEDLLVFEGNTPTGATVPGQDSWNGNIGVMRATSDDLTEWELLPPVLEAVGVNQELERPHYIFQNGNWYLFFITHEHTYAPGLQGPEGLHGFVGDSMYDPDMEPLNESSLVIANPEEEPFQAYSWDAMQHGSNMVAQSFLNFRGDIDSLDTIGDRSPEEQREIFGGTLAPSLKVNLDGDETRIVTEKADGYVPPSGGRGGNGR</sequence>
<comment type="caution">
    <text evidence="2">The sequence shown here is derived from an EMBL/GenBank/DDBJ whole genome shotgun (WGS) entry which is preliminary data.</text>
</comment>
<dbReference type="GO" id="GO:0016787">
    <property type="term" value="F:hydrolase activity"/>
    <property type="evidence" value="ECO:0007669"/>
    <property type="project" value="UniProtKB-KW"/>
</dbReference>
<name>A0A8J8Q5U7_9EURY</name>
<comment type="similarity">
    <text evidence="1">Belongs to the glycosyl hydrolase 68 family.</text>
</comment>
<dbReference type="PROSITE" id="PS51318">
    <property type="entry name" value="TAT"/>
    <property type="match status" value="1"/>
</dbReference>
<dbReference type="EMBL" id="PHNJ01000008">
    <property type="protein sequence ID" value="TYL37800.1"/>
    <property type="molecule type" value="Genomic_DNA"/>
</dbReference>
<dbReference type="GO" id="GO:0009758">
    <property type="term" value="P:carbohydrate utilization"/>
    <property type="evidence" value="ECO:0007669"/>
    <property type="project" value="InterPro"/>
</dbReference>
<dbReference type="InterPro" id="IPR003469">
    <property type="entry name" value="Glyco_hydro_68"/>
</dbReference>
<dbReference type="AlphaFoldDB" id="A0A8J8Q5U7"/>
<dbReference type="OrthoDB" id="336510at2157"/>
<dbReference type="Pfam" id="PF02435">
    <property type="entry name" value="Glyco_hydro_68"/>
    <property type="match status" value="2"/>
</dbReference>
<evidence type="ECO:0000313" key="3">
    <source>
        <dbReference type="Proteomes" id="UP000766904"/>
    </source>
</evidence>
<dbReference type="Gene3D" id="2.115.10.20">
    <property type="entry name" value="Glycosyl hydrolase domain, family 43"/>
    <property type="match status" value="1"/>
</dbReference>
<dbReference type="GO" id="GO:0050053">
    <property type="term" value="F:levansucrase activity"/>
    <property type="evidence" value="ECO:0007669"/>
    <property type="project" value="InterPro"/>
</dbReference>
<organism evidence="2 3">
    <name type="scientific">Natronococcus pandeyae</name>
    <dbReference type="NCBI Taxonomy" id="2055836"/>
    <lineage>
        <taxon>Archaea</taxon>
        <taxon>Methanobacteriati</taxon>
        <taxon>Methanobacteriota</taxon>
        <taxon>Stenosarchaea group</taxon>
        <taxon>Halobacteria</taxon>
        <taxon>Halobacteriales</taxon>
        <taxon>Natrialbaceae</taxon>
        <taxon>Natronococcus</taxon>
    </lineage>
</organism>
<evidence type="ECO:0000256" key="1">
    <source>
        <dbReference type="RuleBase" id="RU361220"/>
    </source>
</evidence>
<dbReference type="InterPro" id="IPR006311">
    <property type="entry name" value="TAT_signal"/>
</dbReference>
<evidence type="ECO:0000313" key="2">
    <source>
        <dbReference type="EMBL" id="TYL37800.1"/>
    </source>
</evidence>
<gene>
    <name evidence="2" type="ORF">CV102_15800</name>
</gene>
<keyword evidence="3" id="KW-1185">Reference proteome</keyword>
<reference evidence="2" key="1">
    <citation type="submission" date="2017-11" db="EMBL/GenBank/DDBJ databases">
        <authorList>
            <person name="Kajale S.C."/>
            <person name="Sharma A."/>
        </authorList>
    </citation>
    <scope>NUCLEOTIDE SEQUENCE</scope>
    <source>
        <strain evidence="2">LS1_42</strain>
    </source>
</reference>
<dbReference type="Proteomes" id="UP000766904">
    <property type="component" value="Unassembled WGS sequence"/>
</dbReference>
<protein>
    <submittedName>
        <fullName evidence="2">Glycoside hydrolase 68 family protein</fullName>
    </submittedName>
</protein>